<dbReference type="InterPro" id="IPR001375">
    <property type="entry name" value="Peptidase_S9_cat"/>
</dbReference>
<dbReference type="EMBL" id="KV878340">
    <property type="protein sequence ID" value="OJJ48044.1"/>
    <property type="molecule type" value="Genomic_DNA"/>
</dbReference>
<dbReference type="Proteomes" id="UP000184188">
    <property type="component" value="Unassembled WGS sequence"/>
</dbReference>
<dbReference type="InterPro" id="IPR049492">
    <property type="entry name" value="BD-FAE-like_dom"/>
</dbReference>
<dbReference type="InterPro" id="IPR029058">
    <property type="entry name" value="AB_hydrolase_fold"/>
</dbReference>
<name>A0A1L9SLW9_9EURO</name>
<evidence type="ECO:0000256" key="1">
    <source>
        <dbReference type="ARBA" id="ARBA00022801"/>
    </source>
</evidence>
<dbReference type="AlphaFoldDB" id="A0A1L9SLW9"/>
<accession>A0A1L9SLW9</accession>
<evidence type="ECO:0000313" key="5">
    <source>
        <dbReference type="Proteomes" id="UP000184188"/>
    </source>
</evidence>
<dbReference type="STRING" id="1073090.A0A1L9SLW9"/>
<proteinExistence type="predicted"/>
<dbReference type="GO" id="GO:0006508">
    <property type="term" value="P:proteolysis"/>
    <property type="evidence" value="ECO:0007669"/>
    <property type="project" value="InterPro"/>
</dbReference>
<dbReference type="RefSeq" id="XP_022582554.1">
    <property type="nucleotide sequence ID" value="XM_022726370.1"/>
</dbReference>
<dbReference type="PANTHER" id="PTHR48081">
    <property type="entry name" value="AB HYDROLASE SUPERFAMILY PROTEIN C4A8.06C"/>
    <property type="match status" value="1"/>
</dbReference>
<evidence type="ECO:0000259" key="2">
    <source>
        <dbReference type="Pfam" id="PF00326"/>
    </source>
</evidence>
<dbReference type="Gene3D" id="3.40.50.1820">
    <property type="entry name" value="alpha/beta hydrolase"/>
    <property type="match status" value="1"/>
</dbReference>
<evidence type="ECO:0000313" key="4">
    <source>
        <dbReference type="EMBL" id="OJJ48044.1"/>
    </source>
</evidence>
<organism evidence="4 5">
    <name type="scientific">Penicilliopsis zonata CBS 506.65</name>
    <dbReference type="NCBI Taxonomy" id="1073090"/>
    <lineage>
        <taxon>Eukaryota</taxon>
        <taxon>Fungi</taxon>
        <taxon>Dikarya</taxon>
        <taxon>Ascomycota</taxon>
        <taxon>Pezizomycotina</taxon>
        <taxon>Eurotiomycetes</taxon>
        <taxon>Eurotiomycetidae</taxon>
        <taxon>Eurotiales</taxon>
        <taxon>Aspergillaceae</taxon>
        <taxon>Penicilliopsis</taxon>
    </lineage>
</organism>
<gene>
    <name evidence="4" type="ORF">ASPZODRAFT_158866</name>
</gene>
<protein>
    <submittedName>
        <fullName evidence="4">Uncharacterized protein</fullName>
    </submittedName>
</protein>
<reference evidence="5" key="1">
    <citation type="journal article" date="2017" name="Genome Biol.">
        <title>Comparative genomics reveals high biological diversity and specific adaptations in the industrially and medically important fungal genus Aspergillus.</title>
        <authorList>
            <person name="de Vries R.P."/>
            <person name="Riley R."/>
            <person name="Wiebenga A."/>
            <person name="Aguilar-Osorio G."/>
            <person name="Amillis S."/>
            <person name="Uchima C.A."/>
            <person name="Anderluh G."/>
            <person name="Asadollahi M."/>
            <person name="Askin M."/>
            <person name="Barry K."/>
            <person name="Battaglia E."/>
            <person name="Bayram O."/>
            <person name="Benocci T."/>
            <person name="Braus-Stromeyer S.A."/>
            <person name="Caldana C."/>
            <person name="Canovas D."/>
            <person name="Cerqueira G.C."/>
            <person name="Chen F."/>
            <person name="Chen W."/>
            <person name="Choi C."/>
            <person name="Clum A."/>
            <person name="Dos Santos R.A."/>
            <person name="Damasio A.R."/>
            <person name="Diallinas G."/>
            <person name="Emri T."/>
            <person name="Fekete E."/>
            <person name="Flipphi M."/>
            <person name="Freyberg S."/>
            <person name="Gallo A."/>
            <person name="Gournas C."/>
            <person name="Habgood R."/>
            <person name="Hainaut M."/>
            <person name="Harispe M.L."/>
            <person name="Henrissat B."/>
            <person name="Hilden K.S."/>
            <person name="Hope R."/>
            <person name="Hossain A."/>
            <person name="Karabika E."/>
            <person name="Karaffa L."/>
            <person name="Karanyi Z."/>
            <person name="Krasevec N."/>
            <person name="Kuo A."/>
            <person name="Kusch H."/>
            <person name="LaButti K."/>
            <person name="Lagendijk E.L."/>
            <person name="Lapidus A."/>
            <person name="Levasseur A."/>
            <person name="Lindquist E."/>
            <person name="Lipzen A."/>
            <person name="Logrieco A.F."/>
            <person name="MacCabe A."/>
            <person name="Maekelae M.R."/>
            <person name="Malavazi I."/>
            <person name="Melin P."/>
            <person name="Meyer V."/>
            <person name="Mielnichuk N."/>
            <person name="Miskei M."/>
            <person name="Molnar A.P."/>
            <person name="Mule G."/>
            <person name="Ngan C.Y."/>
            <person name="Orejas M."/>
            <person name="Orosz E."/>
            <person name="Ouedraogo J.P."/>
            <person name="Overkamp K.M."/>
            <person name="Park H.-S."/>
            <person name="Perrone G."/>
            <person name="Piumi F."/>
            <person name="Punt P.J."/>
            <person name="Ram A.F."/>
            <person name="Ramon A."/>
            <person name="Rauscher S."/>
            <person name="Record E."/>
            <person name="Riano-Pachon D.M."/>
            <person name="Robert V."/>
            <person name="Roehrig J."/>
            <person name="Ruller R."/>
            <person name="Salamov A."/>
            <person name="Salih N.S."/>
            <person name="Samson R.A."/>
            <person name="Sandor E."/>
            <person name="Sanguinetti M."/>
            <person name="Schuetze T."/>
            <person name="Sepcic K."/>
            <person name="Shelest E."/>
            <person name="Sherlock G."/>
            <person name="Sophianopoulou V."/>
            <person name="Squina F.M."/>
            <person name="Sun H."/>
            <person name="Susca A."/>
            <person name="Todd R.B."/>
            <person name="Tsang A."/>
            <person name="Unkles S.E."/>
            <person name="van de Wiele N."/>
            <person name="van Rossen-Uffink D."/>
            <person name="Oliveira J.V."/>
            <person name="Vesth T.C."/>
            <person name="Visser J."/>
            <person name="Yu J.-H."/>
            <person name="Zhou M."/>
            <person name="Andersen M.R."/>
            <person name="Archer D.B."/>
            <person name="Baker S.E."/>
            <person name="Benoit I."/>
            <person name="Brakhage A.A."/>
            <person name="Braus G.H."/>
            <person name="Fischer R."/>
            <person name="Frisvad J.C."/>
            <person name="Goldman G.H."/>
            <person name="Houbraken J."/>
            <person name="Oakley B."/>
            <person name="Pocsi I."/>
            <person name="Scazzocchio C."/>
            <person name="Seiboth B."/>
            <person name="vanKuyk P.A."/>
            <person name="Wortman J."/>
            <person name="Dyer P.S."/>
            <person name="Grigoriev I.V."/>
        </authorList>
    </citation>
    <scope>NUCLEOTIDE SEQUENCE [LARGE SCALE GENOMIC DNA]</scope>
    <source>
        <strain evidence="5">CBS 506.65</strain>
    </source>
</reference>
<dbReference type="VEuPathDB" id="FungiDB:ASPZODRAFT_158866"/>
<keyword evidence="5" id="KW-1185">Reference proteome</keyword>
<dbReference type="SUPFAM" id="SSF53474">
    <property type="entry name" value="alpha/beta-Hydrolases"/>
    <property type="match status" value="1"/>
</dbReference>
<dbReference type="GO" id="GO:0008236">
    <property type="term" value="F:serine-type peptidase activity"/>
    <property type="evidence" value="ECO:0007669"/>
    <property type="project" value="InterPro"/>
</dbReference>
<sequence length="328" mass="35658">MTSLAKTLVYSTVSNHDIKMDYFLPPSSGQLPVVVYYHGGGMTSGSRHSGGFPQWLLDHCQARGYIFVAADYRLCHPSNTLDQIDDAKALLAFLASAAFQDVLPASISVDTRRIAVTGFSAGAYSARAACVYADPRPAALMTAFGTGGNLLLDHWTAGREPTSLAKFVDLSKIPALLADKTVVSDDPRESGRFALTVKWEIDGTFLDGCFGEPGLGARLHAKEYGDERIKAIPDHLRPGFLQLFVDESYPPSVFVHGTEDEVVLLQESIDHYEQLKRLGVKTELLPVDQAGHGLVDFSQGFPPKPVKGSMEAYSRAAEFIDEVFTSVV</sequence>
<dbReference type="Pfam" id="PF00326">
    <property type="entry name" value="Peptidase_S9"/>
    <property type="match status" value="1"/>
</dbReference>
<keyword evidence="1" id="KW-0378">Hydrolase</keyword>
<feature type="domain" description="Peptidase S9 prolyl oligopeptidase catalytic" evidence="2">
    <location>
        <begin position="247"/>
        <end position="295"/>
    </location>
</feature>
<dbReference type="InterPro" id="IPR050300">
    <property type="entry name" value="GDXG_lipolytic_enzyme"/>
</dbReference>
<feature type="domain" description="BD-FAE-like" evidence="3">
    <location>
        <begin position="20"/>
        <end position="128"/>
    </location>
</feature>
<evidence type="ECO:0000259" key="3">
    <source>
        <dbReference type="Pfam" id="PF20434"/>
    </source>
</evidence>
<dbReference type="Pfam" id="PF20434">
    <property type="entry name" value="BD-FAE"/>
    <property type="match status" value="1"/>
</dbReference>
<dbReference type="OrthoDB" id="19653at2759"/>
<dbReference type="GeneID" id="34612834"/>